<dbReference type="GO" id="GO:0005783">
    <property type="term" value="C:endoplasmic reticulum"/>
    <property type="evidence" value="ECO:0007669"/>
    <property type="project" value="TreeGrafter"/>
</dbReference>
<proteinExistence type="predicted"/>
<protein>
    <recommendedName>
        <fullName evidence="8">Microsomal glutathione S-transferase 3</fullName>
    </recommendedName>
</protein>
<sequence>MSFTTLVVPKEYGYVVIATAGTFFLGLWHGFRVPAYRKPAEAHYPKPYADSYDIANASAEKKHHLYLFNCAQRAHANYLENLPSVIAGALLAGLMFPVSSAVLTAVWMVFRVVYAVGYTSKTQEKGKGRLAGSAFWLCQLGLYGLTVYSGFGQDGRDDSDIDTDVTACEVSNDGSSVTPRLRWKIQRSTITPQRDEQSNHITGMNAFSLCRDAAQQYNKIQIGSPKQPNEMERPGISLVLKKVEAWTNPMSVPALDEKHQ</sequence>
<dbReference type="AlphaFoldDB" id="A0AAQ3R873"/>
<dbReference type="Gene3D" id="1.20.120.550">
    <property type="entry name" value="Membrane associated eicosanoid/glutathione metabolism-like domain"/>
    <property type="match status" value="1"/>
</dbReference>
<dbReference type="InterPro" id="IPR023352">
    <property type="entry name" value="MAPEG-like_dom_sf"/>
</dbReference>
<dbReference type="Pfam" id="PF01124">
    <property type="entry name" value="MAPEG"/>
    <property type="match status" value="1"/>
</dbReference>
<dbReference type="GO" id="GO:0005635">
    <property type="term" value="C:nuclear envelope"/>
    <property type="evidence" value="ECO:0007669"/>
    <property type="project" value="TreeGrafter"/>
</dbReference>
<evidence type="ECO:0008006" key="8">
    <source>
        <dbReference type="Google" id="ProtNLM"/>
    </source>
</evidence>
<accession>A0AAQ3R873</accession>
<evidence type="ECO:0000256" key="2">
    <source>
        <dbReference type="ARBA" id="ARBA00022692"/>
    </source>
</evidence>
<evidence type="ECO:0000256" key="3">
    <source>
        <dbReference type="ARBA" id="ARBA00022989"/>
    </source>
</evidence>
<dbReference type="SUPFAM" id="SSF161084">
    <property type="entry name" value="MAPEG domain-like"/>
    <property type="match status" value="1"/>
</dbReference>
<dbReference type="GO" id="GO:0016020">
    <property type="term" value="C:membrane"/>
    <property type="evidence" value="ECO:0007669"/>
    <property type="project" value="UniProtKB-SubCell"/>
</dbReference>
<dbReference type="GO" id="GO:0004364">
    <property type="term" value="F:glutathione transferase activity"/>
    <property type="evidence" value="ECO:0007669"/>
    <property type="project" value="TreeGrafter"/>
</dbReference>
<keyword evidence="4 5" id="KW-0472">Membrane</keyword>
<dbReference type="InterPro" id="IPR001129">
    <property type="entry name" value="Membr-assoc_MAPEG"/>
</dbReference>
<organism evidence="6 7">
    <name type="scientific">Acrodontium crateriforme</name>
    <dbReference type="NCBI Taxonomy" id="150365"/>
    <lineage>
        <taxon>Eukaryota</taxon>
        <taxon>Fungi</taxon>
        <taxon>Dikarya</taxon>
        <taxon>Ascomycota</taxon>
        <taxon>Pezizomycotina</taxon>
        <taxon>Dothideomycetes</taxon>
        <taxon>Dothideomycetidae</taxon>
        <taxon>Mycosphaerellales</taxon>
        <taxon>Teratosphaeriaceae</taxon>
        <taxon>Acrodontium</taxon>
    </lineage>
</organism>
<evidence type="ECO:0000256" key="4">
    <source>
        <dbReference type="ARBA" id="ARBA00023136"/>
    </source>
</evidence>
<keyword evidence="3 5" id="KW-1133">Transmembrane helix</keyword>
<keyword evidence="2 5" id="KW-0812">Transmembrane</keyword>
<evidence type="ECO:0000313" key="6">
    <source>
        <dbReference type="EMBL" id="WPH01379.1"/>
    </source>
</evidence>
<comment type="subcellular location">
    <subcellularLocation>
        <location evidence="1">Membrane</location>
        <topology evidence="1">Multi-pass membrane protein</topology>
    </subcellularLocation>
</comment>
<dbReference type="PANTHER" id="PTHR10250:SF26">
    <property type="entry name" value="GLUTATHIONE S-TRANSFERASE 3, MITOCHONDRIAL"/>
    <property type="match status" value="1"/>
</dbReference>
<evidence type="ECO:0000256" key="5">
    <source>
        <dbReference type="SAM" id="Phobius"/>
    </source>
</evidence>
<dbReference type="GO" id="GO:0004602">
    <property type="term" value="F:glutathione peroxidase activity"/>
    <property type="evidence" value="ECO:0007669"/>
    <property type="project" value="TreeGrafter"/>
</dbReference>
<feature type="transmembrane region" description="Helical" evidence="5">
    <location>
        <begin position="85"/>
        <end position="110"/>
    </location>
</feature>
<keyword evidence="7" id="KW-1185">Reference proteome</keyword>
<evidence type="ECO:0000256" key="1">
    <source>
        <dbReference type="ARBA" id="ARBA00004141"/>
    </source>
</evidence>
<reference evidence="6 7" key="1">
    <citation type="submission" date="2023-11" db="EMBL/GenBank/DDBJ databases">
        <title>An acidophilic fungus is an integral part of prey digestion in a carnivorous sundew plant.</title>
        <authorList>
            <person name="Tsai I.J."/>
        </authorList>
    </citation>
    <scope>NUCLEOTIDE SEQUENCE [LARGE SCALE GENOMIC DNA]</scope>
    <source>
        <strain evidence="6">169a</strain>
    </source>
</reference>
<name>A0AAQ3R873_9PEZI</name>
<gene>
    <name evidence="6" type="ORF">R9X50_00422400</name>
</gene>
<evidence type="ECO:0000313" key="7">
    <source>
        <dbReference type="Proteomes" id="UP001303373"/>
    </source>
</evidence>
<feature type="transmembrane region" description="Helical" evidence="5">
    <location>
        <begin position="12"/>
        <end position="31"/>
    </location>
</feature>
<feature type="transmembrane region" description="Helical" evidence="5">
    <location>
        <begin position="130"/>
        <end position="151"/>
    </location>
</feature>
<dbReference type="PANTHER" id="PTHR10250">
    <property type="entry name" value="MICROSOMAL GLUTATHIONE S-TRANSFERASE"/>
    <property type="match status" value="1"/>
</dbReference>
<dbReference type="Proteomes" id="UP001303373">
    <property type="component" value="Chromosome 6"/>
</dbReference>
<dbReference type="EMBL" id="CP138585">
    <property type="protein sequence ID" value="WPH01379.1"/>
    <property type="molecule type" value="Genomic_DNA"/>
</dbReference>
<dbReference type="InterPro" id="IPR050997">
    <property type="entry name" value="MAPEG"/>
</dbReference>